<proteinExistence type="predicted"/>
<name>A0A556V926_BAGYA</name>
<dbReference type="SUPFAM" id="SSF56487">
    <property type="entry name" value="SRCR-like"/>
    <property type="match status" value="1"/>
</dbReference>
<gene>
    <name evidence="6" type="ORF">Baya_14404</name>
</gene>
<feature type="disulfide bond" evidence="2">
    <location>
        <begin position="107"/>
        <end position="117"/>
    </location>
</feature>
<feature type="compositionally biased region" description="Polar residues" evidence="3">
    <location>
        <begin position="247"/>
        <end position="262"/>
    </location>
</feature>
<feature type="region of interest" description="Disordered" evidence="3">
    <location>
        <begin position="300"/>
        <end position="331"/>
    </location>
</feature>
<dbReference type="PRINTS" id="PR00258">
    <property type="entry name" value="SPERACTRCPTR"/>
</dbReference>
<keyword evidence="4" id="KW-0732">Signal</keyword>
<sequence length="463" mass="50731">MEVLLMMIALQALCLRQGIHAAVIPSNENGTVIGRSDELDEKQNTGVISRDCSETLLALYHGRWVAVTLSQQSNGTKKDMSRLCRDLDCGLFAENVSSSMNICLSDCTIINSNLYNCKEAAPDNCSNVVKVICAWQAVQLVGGSDRCAGRVELFGTEGWGSVCDDRWDLQGGNVVCAQLGCGTAVKVMGEAGDFEVGSGPIHISELNCSGTERNLWQCATKTDKEKNYCGHKEDASVVCSEGPEVRQASQASWQDNSDTSSDSDYEHYSPDPLPPSTVNNLKHTVGQFYPEVCKQTTPLHNTGKAAKNTSQALDSDSTSSEECYKNTKPELDNVLNPDMLIQPCTQMSTLNAKREPDNNAQNSVDAESKSFWESYKNTEPEPFLQTVGKDPALPEQTPLCHTTPQLAENSRVSQTSFTDLDENSTSSEDSYENLAELDKNYFARSDQSVHSSTDNDYDDVNNW</sequence>
<accession>A0A556V926</accession>
<feature type="compositionally biased region" description="Polar residues" evidence="3">
    <location>
        <begin position="307"/>
        <end position="321"/>
    </location>
</feature>
<organism evidence="6 7">
    <name type="scientific">Bagarius yarrelli</name>
    <name type="common">Goonch</name>
    <name type="synonym">Bagrus yarrelli</name>
    <dbReference type="NCBI Taxonomy" id="175774"/>
    <lineage>
        <taxon>Eukaryota</taxon>
        <taxon>Metazoa</taxon>
        <taxon>Chordata</taxon>
        <taxon>Craniata</taxon>
        <taxon>Vertebrata</taxon>
        <taxon>Euteleostomi</taxon>
        <taxon>Actinopterygii</taxon>
        <taxon>Neopterygii</taxon>
        <taxon>Teleostei</taxon>
        <taxon>Ostariophysi</taxon>
        <taxon>Siluriformes</taxon>
        <taxon>Sisoridae</taxon>
        <taxon>Sisorinae</taxon>
        <taxon>Bagarius</taxon>
    </lineage>
</organism>
<evidence type="ECO:0000256" key="2">
    <source>
        <dbReference type="PROSITE-ProRule" id="PRU00196"/>
    </source>
</evidence>
<dbReference type="InterPro" id="IPR036772">
    <property type="entry name" value="SRCR-like_dom_sf"/>
</dbReference>
<dbReference type="OrthoDB" id="536948at2759"/>
<dbReference type="EMBL" id="VCAZ01000161">
    <property type="protein sequence ID" value="TTA40577.1"/>
    <property type="molecule type" value="Genomic_DNA"/>
</dbReference>
<feature type="compositionally biased region" description="Basic and acidic residues" evidence="3">
    <location>
        <begin position="322"/>
        <end position="331"/>
    </location>
</feature>
<dbReference type="Proteomes" id="UP000319801">
    <property type="component" value="Unassembled WGS sequence"/>
</dbReference>
<evidence type="ECO:0000313" key="6">
    <source>
        <dbReference type="EMBL" id="TTA40577.1"/>
    </source>
</evidence>
<keyword evidence="7" id="KW-1185">Reference proteome</keyword>
<evidence type="ECO:0000259" key="5">
    <source>
        <dbReference type="PROSITE" id="PS50287"/>
    </source>
</evidence>
<dbReference type="PANTHER" id="PTHR48071">
    <property type="entry name" value="SRCR DOMAIN-CONTAINING PROTEIN"/>
    <property type="match status" value="1"/>
</dbReference>
<dbReference type="PROSITE" id="PS00420">
    <property type="entry name" value="SRCR_1"/>
    <property type="match status" value="1"/>
</dbReference>
<feature type="compositionally biased region" description="Polar residues" evidence="3">
    <location>
        <begin position="399"/>
        <end position="428"/>
    </location>
</feature>
<keyword evidence="1 2" id="KW-1015">Disulfide bond</keyword>
<dbReference type="FunFam" id="3.10.250.10:FF:000002">
    <property type="entry name" value="Scavenger receptor cysteine-rich type 1 protein M130"/>
    <property type="match status" value="1"/>
</dbReference>
<comment type="caution">
    <text evidence="6">The sequence shown here is derived from an EMBL/GenBank/DDBJ whole genome shotgun (WGS) entry which is preliminary data.</text>
</comment>
<feature type="domain" description="SRCR" evidence="5">
    <location>
        <begin position="138"/>
        <end position="240"/>
    </location>
</feature>
<dbReference type="PANTHER" id="PTHR48071:SF26">
    <property type="entry name" value="ANTIGEN WC1.1-LIKE"/>
    <property type="match status" value="1"/>
</dbReference>
<feature type="chain" id="PRO_5021845219" evidence="4">
    <location>
        <begin position="22"/>
        <end position="463"/>
    </location>
</feature>
<evidence type="ECO:0000256" key="3">
    <source>
        <dbReference type="SAM" id="MobiDB-lite"/>
    </source>
</evidence>
<comment type="caution">
    <text evidence="2">Lacks conserved residue(s) required for the propagation of feature annotation.</text>
</comment>
<evidence type="ECO:0000256" key="1">
    <source>
        <dbReference type="ARBA" id="ARBA00023157"/>
    </source>
</evidence>
<protein>
    <submittedName>
        <fullName evidence="6">T-cell differentiation antigen CD6</fullName>
    </submittedName>
</protein>
<dbReference type="PROSITE" id="PS50287">
    <property type="entry name" value="SRCR_2"/>
    <property type="match status" value="2"/>
</dbReference>
<dbReference type="SMART" id="SM00202">
    <property type="entry name" value="SR"/>
    <property type="match status" value="1"/>
</dbReference>
<dbReference type="Gene3D" id="3.10.250.10">
    <property type="entry name" value="SRCR-like domain"/>
    <property type="match status" value="1"/>
</dbReference>
<dbReference type="AlphaFoldDB" id="A0A556V926"/>
<feature type="region of interest" description="Disordered" evidence="3">
    <location>
        <begin position="381"/>
        <end position="463"/>
    </location>
</feature>
<feature type="region of interest" description="Disordered" evidence="3">
    <location>
        <begin position="240"/>
        <end position="280"/>
    </location>
</feature>
<feature type="signal peptide" evidence="4">
    <location>
        <begin position="1"/>
        <end position="21"/>
    </location>
</feature>
<dbReference type="GO" id="GO:0016020">
    <property type="term" value="C:membrane"/>
    <property type="evidence" value="ECO:0007669"/>
    <property type="project" value="InterPro"/>
</dbReference>
<reference evidence="6 7" key="1">
    <citation type="journal article" date="2019" name="Genome Biol. Evol.">
        <title>Whole-Genome Sequencing of the Giant Devil Catfish, Bagarius yarrelli.</title>
        <authorList>
            <person name="Jiang W."/>
            <person name="Lv Y."/>
            <person name="Cheng L."/>
            <person name="Yang K."/>
            <person name="Chao B."/>
            <person name="Wang X."/>
            <person name="Li Y."/>
            <person name="Pan X."/>
            <person name="You X."/>
            <person name="Zhang Y."/>
            <person name="Yang J."/>
            <person name="Li J."/>
            <person name="Zhang X."/>
            <person name="Liu S."/>
            <person name="Sun C."/>
            <person name="Yang J."/>
            <person name="Shi Q."/>
        </authorList>
    </citation>
    <scope>NUCLEOTIDE SEQUENCE [LARGE SCALE GENOMIC DNA]</scope>
    <source>
        <strain evidence="6">JWS20170419001</strain>
        <tissue evidence="6">Muscle</tissue>
    </source>
</reference>
<feature type="domain" description="SRCR" evidence="5">
    <location>
        <begin position="41"/>
        <end position="134"/>
    </location>
</feature>
<dbReference type="InterPro" id="IPR001190">
    <property type="entry name" value="SRCR"/>
</dbReference>
<feature type="compositionally biased region" description="Polar residues" evidence="3">
    <location>
        <begin position="445"/>
        <end position="454"/>
    </location>
</feature>
<dbReference type="Pfam" id="PF00530">
    <property type="entry name" value="SRCR"/>
    <property type="match status" value="1"/>
</dbReference>
<evidence type="ECO:0000256" key="4">
    <source>
        <dbReference type="SAM" id="SignalP"/>
    </source>
</evidence>
<evidence type="ECO:0000313" key="7">
    <source>
        <dbReference type="Proteomes" id="UP000319801"/>
    </source>
</evidence>
<feature type="disulfide bond" evidence="2">
    <location>
        <begin position="208"/>
        <end position="218"/>
    </location>
</feature>